<dbReference type="GO" id="GO:0016491">
    <property type="term" value="F:oxidoreductase activity"/>
    <property type="evidence" value="ECO:0007669"/>
    <property type="project" value="InterPro"/>
</dbReference>
<reference evidence="2" key="2">
    <citation type="journal article" date="2014" name="ISME J.">
        <title>Microbial stratification in low pH oxic and suboxic macroscopic growths along an acid mine drainage.</title>
        <authorList>
            <person name="Mendez-Garcia C."/>
            <person name="Mesa V."/>
            <person name="Sprenger R.R."/>
            <person name="Richter M."/>
            <person name="Diez M.S."/>
            <person name="Solano J."/>
            <person name="Bargiela R."/>
            <person name="Golyshina O.V."/>
            <person name="Manteca A."/>
            <person name="Ramos J.L."/>
            <person name="Gallego J.R."/>
            <person name="Llorente I."/>
            <person name="Martins Dos Santos V.A."/>
            <person name="Jensen O.N."/>
            <person name="Pelaez A.I."/>
            <person name="Sanchez J."/>
            <person name="Ferrer M."/>
        </authorList>
    </citation>
    <scope>NUCLEOTIDE SEQUENCE</scope>
</reference>
<dbReference type="AlphaFoldDB" id="T0YL40"/>
<accession>T0YL40</accession>
<dbReference type="GO" id="GO:0016209">
    <property type="term" value="F:antioxidant activity"/>
    <property type="evidence" value="ECO:0007669"/>
    <property type="project" value="InterPro"/>
</dbReference>
<dbReference type="InterPro" id="IPR036249">
    <property type="entry name" value="Thioredoxin-like_sf"/>
</dbReference>
<dbReference type="SUPFAM" id="SSF52833">
    <property type="entry name" value="Thioredoxin-like"/>
    <property type="match status" value="1"/>
</dbReference>
<dbReference type="Gene3D" id="3.40.30.10">
    <property type="entry name" value="Glutaredoxin"/>
    <property type="match status" value="1"/>
</dbReference>
<dbReference type="PROSITE" id="PS51352">
    <property type="entry name" value="THIOREDOXIN_2"/>
    <property type="match status" value="1"/>
</dbReference>
<sequence length="161" mass="17278">TMVLASLAPVFAHADPKAGVQAPTATFLSRSKNVSLNAFRGQKVMLWLFSTWCPSCQAGLAALAQEQTALTAGRVHLIVLENYRNGGYSGPSMQTLMNQHARSVESAPNWTIGTATQPFARVYNAKAYPDIYYLIGADGKIEVVGSAPSASMNQILAFARK</sequence>
<name>T0YL40_9ZZZZ</name>
<dbReference type="InterPro" id="IPR017937">
    <property type="entry name" value="Thioredoxin_CS"/>
</dbReference>
<dbReference type="EMBL" id="AUZZ01009751">
    <property type="protein sequence ID" value="EQD32627.1"/>
    <property type="molecule type" value="Genomic_DNA"/>
</dbReference>
<reference evidence="2" key="1">
    <citation type="submission" date="2013-08" db="EMBL/GenBank/DDBJ databases">
        <authorList>
            <person name="Mendez C."/>
            <person name="Richter M."/>
            <person name="Ferrer M."/>
            <person name="Sanchez J."/>
        </authorList>
    </citation>
    <scope>NUCLEOTIDE SEQUENCE</scope>
</reference>
<evidence type="ECO:0000259" key="1">
    <source>
        <dbReference type="PROSITE" id="PS51352"/>
    </source>
</evidence>
<dbReference type="InterPro" id="IPR000866">
    <property type="entry name" value="AhpC/TSA"/>
</dbReference>
<protein>
    <submittedName>
        <fullName evidence="2">Alkyl hydroperoxide reductase/ Thiol specific antioxidant/ Mal allergen</fullName>
    </submittedName>
</protein>
<feature type="non-terminal residue" evidence="2">
    <location>
        <position position="1"/>
    </location>
</feature>
<feature type="domain" description="Thioredoxin" evidence="1">
    <location>
        <begin position="16"/>
        <end position="161"/>
    </location>
</feature>
<proteinExistence type="predicted"/>
<dbReference type="Pfam" id="PF00578">
    <property type="entry name" value="AhpC-TSA"/>
    <property type="match status" value="1"/>
</dbReference>
<organism evidence="2">
    <name type="scientific">mine drainage metagenome</name>
    <dbReference type="NCBI Taxonomy" id="410659"/>
    <lineage>
        <taxon>unclassified sequences</taxon>
        <taxon>metagenomes</taxon>
        <taxon>ecological metagenomes</taxon>
    </lineage>
</organism>
<evidence type="ECO:0000313" key="2">
    <source>
        <dbReference type="EMBL" id="EQD32627.1"/>
    </source>
</evidence>
<dbReference type="InterPro" id="IPR013766">
    <property type="entry name" value="Thioredoxin_domain"/>
</dbReference>
<gene>
    <name evidence="2" type="ORF">B2A_13465</name>
</gene>
<comment type="caution">
    <text evidence="2">The sequence shown here is derived from an EMBL/GenBank/DDBJ whole genome shotgun (WGS) entry which is preliminary data.</text>
</comment>
<dbReference type="PROSITE" id="PS00194">
    <property type="entry name" value="THIOREDOXIN_1"/>
    <property type="match status" value="1"/>
</dbReference>